<proteinExistence type="predicted"/>
<reference evidence="2" key="1">
    <citation type="journal article" date="2018" name="PLoS Negl. Trop. Dis.">
        <title>An insight into the salivary gland and fat body transcriptome of Panstrongylus lignarius (Hemiptera: Heteroptera), the main vector of Chagas disease in Peru.</title>
        <authorList>
            <person name="Nevoa J.C."/>
            <person name="Mendes M.T."/>
            <person name="da Silva M.V."/>
            <person name="Soares S.C."/>
            <person name="Oliveira C.J.F."/>
            <person name="Ribeiro J.M.C."/>
        </authorList>
    </citation>
    <scope>NUCLEOTIDE SEQUENCE</scope>
</reference>
<dbReference type="EMBL" id="GFTR01001558">
    <property type="protein sequence ID" value="JAW14868.1"/>
    <property type="molecule type" value="Transcribed_RNA"/>
</dbReference>
<accession>A0A224XY05</accession>
<evidence type="ECO:0000313" key="2">
    <source>
        <dbReference type="EMBL" id="JAW14868.1"/>
    </source>
</evidence>
<feature type="chain" id="PRO_5013234207" evidence="1">
    <location>
        <begin position="27"/>
        <end position="100"/>
    </location>
</feature>
<feature type="signal peptide" evidence="1">
    <location>
        <begin position="1"/>
        <end position="26"/>
    </location>
</feature>
<name>A0A224XY05_9HEMI</name>
<dbReference type="AlphaFoldDB" id="A0A224XY05"/>
<keyword evidence="1" id="KW-0732">Signal</keyword>
<organism evidence="2">
    <name type="scientific">Panstrongylus lignarius</name>
    <dbReference type="NCBI Taxonomy" id="156445"/>
    <lineage>
        <taxon>Eukaryota</taxon>
        <taxon>Metazoa</taxon>
        <taxon>Ecdysozoa</taxon>
        <taxon>Arthropoda</taxon>
        <taxon>Hexapoda</taxon>
        <taxon>Insecta</taxon>
        <taxon>Pterygota</taxon>
        <taxon>Neoptera</taxon>
        <taxon>Paraneoptera</taxon>
        <taxon>Hemiptera</taxon>
        <taxon>Heteroptera</taxon>
        <taxon>Panheteroptera</taxon>
        <taxon>Cimicomorpha</taxon>
        <taxon>Reduviidae</taxon>
        <taxon>Triatominae</taxon>
        <taxon>Panstrongylus</taxon>
    </lineage>
</organism>
<protein>
    <submittedName>
        <fullName evidence="2">Putative secreted protein</fullName>
    </submittedName>
</protein>
<sequence length="100" mass="11329">MSFSLRLSFLLISLIILLLSSPNLLAQPPQSPHKHPPTTFCTLSTYLTLLYVAHSAISLSSSHPIYPPKLQLHRLLPPHTYPRKFSSKPHTLHFFFQPSS</sequence>
<evidence type="ECO:0000256" key="1">
    <source>
        <dbReference type="SAM" id="SignalP"/>
    </source>
</evidence>